<keyword evidence="6" id="KW-0482">Metalloprotease</keyword>
<proteinExistence type="predicted"/>
<evidence type="ECO:0000256" key="5">
    <source>
        <dbReference type="ARBA" id="ARBA00022833"/>
    </source>
</evidence>
<dbReference type="SUPFAM" id="SSF55486">
    <property type="entry name" value="Metalloproteases ('zincins'), catalytic domain"/>
    <property type="match status" value="1"/>
</dbReference>
<dbReference type="Pfam" id="PF01457">
    <property type="entry name" value="Peptidase_M8"/>
    <property type="match status" value="1"/>
</dbReference>
<dbReference type="GO" id="GO:0004222">
    <property type="term" value="F:metalloendopeptidase activity"/>
    <property type="evidence" value="ECO:0007669"/>
    <property type="project" value="InterPro"/>
</dbReference>
<reference evidence="8" key="2">
    <citation type="submission" date="2023-04" db="EMBL/GenBank/DDBJ databases">
        <title>Paracnuella aquatica gen. nov., sp. nov., a member of the family Chitinophagaceae isolated from a hot spring.</title>
        <authorList>
            <person name="Wang C."/>
        </authorList>
    </citation>
    <scope>NUCLEOTIDE SEQUENCE</scope>
    <source>
        <strain evidence="8">LB-8</strain>
    </source>
</reference>
<feature type="region of interest" description="Disordered" evidence="7">
    <location>
        <begin position="1"/>
        <end position="22"/>
    </location>
</feature>
<name>A0A9X3B8K2_9BACT</name>
<comment type="cofactor">
    <cofactor evidence="1">
        <name>Zn(2+)</name>
        <dbReference type="ChEBI" id="CHEBI:29105"/>
    </cofactor>
</comment>
<gene>
    <name evidence="8" type="ORF">OCK74_12235</name>
</gene>
<keyword evidence="3" id="KW-0479">Metal-binding</keyword>
<evidence type="ECO:0000256" key="4">
    <source>
        <dbReference type="ARBA" id="ARBA00022801"/>
    </source>
</evidence>
<dbReference type="GO" id="GO:0007155">
    <property type="term" value="P:cell adhesion"/>
    <property type="evidence" value="ECO:0007669"/>
    <property type="project" value="InterPro"/>
</dbReference>
<sequence>MAKAKRAKSKSSARRSESSSSNVEVYMARANAQVASAIANTTSPFTIEVRFLGGLTRAQKQAFKSAADRWSKVIVGDLPSVQIDGEVIDDILILAQGINIDGPGRILGQAGPTRLRPASAGASAFLPAKGKMAFDSADLQQMERDGTLKDVITHEMGHVLGVGTVWGFKSLLKRAGTSNPTFIGPNAMREFGVLRGSRPKAVPVENTGGPGTADSHWRETVFRNELMTGFVGAAGNPLSRMTVGSLEDIGYVVDMNAAEAYGLPNLMALAESGMMLVANGALDKGIMLPNIPLILPDDSLV</sequence>
<keyword evidence="9" id="KW-1185">Reference proteome</keyword>
<evidence type="ECO:0000313" key="8">
    <source>
        <dbReference type="EMBL" id="MCU7549891.1"/>
    </source>
</evidence>
<organism evidence="8 9">
    <name type="scientific">Paraflavisolibacter caeni</name>
    <dbReference type="NCBI Taxonomy" id="2982496"/>
    <lineage>
        <taxon>Bacteria</taxon>
        <taxon>Pseudomonadati</taxon>
        <taxon>Bacteroidota</taxon>
        <taxon>Chitinophagia</taxon>
        <taxon>Chitinophagales</taxon>
        <taxon>Chitinophagaceae</taxon>
        <taxon>Paraflavisolibacter</taxon>
    </lineage>
</organism>
<dbReference type="Gene3D" id="3.90.132.10">
    <property type="entry name" value="Leishmanolysin , domain 2"/>
    <property type="match status" value="1"/>
</dbReference>
<keyword evidence="5" id="KW-0862">Zinc</keyword>
<dbReference type="Gene3D" id="3.40.390.10">
    <property type="entry name" value="Collagenase (Catalytic Domain)"/>
    <property type="match status" value="1"/>
</dbReference>
<comment type="caution">
    <text evidence="8">The sequence shown here is derived from an EMBL/GenBank/DDBJ whole genome shotgun (WGS) entry which is preliminary data.</text>
</comment>
<dbReference type="InterPro" id="IPR024079">
    <property type="entry name" value="MetalloPept_cat_dom_sf"/>
</dbReference>
<keyword evidence="2" id="KW-0645">Protease</keyword>
<feature type="compositionally biased region" description="Basic residues" evidence="7">
    <location>
        <begin position="1"/>
        <end position="13"/>
    </location>
</feature>
<dbReference type="Proteomes" id="UP001155483">
    <property type="component" value="Unassembled WGS sequence"/>
</dbReference>
<dbReference type="EMBL" id="JAOTIF010000008">
    <property type="protein sequence ID" value="MCU7549891.1"/>
    <property type="molecule type" value="Genomic_DNA"/>
</dbReference>
<evidence type="ECO:0000256" key="2">
    <source>
        <dbReference type="ARBA" id="ARBA00022670"/>
    </source>
</evidence>
<evidence type="ECO:0000256" key="6">
    <source>
        <dbReference type="ARBA" id="ARBA00023049"/>
    </source>
</evidence>
<evidence type="ECO:0000256" key="7">
    <source>
        <dbReference type="SAM" id="MobiDB-lite"/>
    </source>
</evidence>
<evidence type="ECO:0008006" key="10">
    <source>
        <dbReference type="Google" id="ProtNLM"/>
    </source>
</evidence>
<dbReference type="RefSeq" id="WP_279297330.1">
    <property type="nucleotide sequence ID" value="NZ_JAOTIF010000008.1"/>
</dbReference>
<dbReference type="AlphaFoldDB" id="A0A9X3B8K2"/>
<dbReference type="GO" id="GO:0016020">
    <property type="term" value="C:membrane"/>
    <property type="evidence" value="ECO:0007669"/>
    <property type="project" value="InterPro"/>
</dbReference>
<keyword evidence="4" id="KW-0378">Hydrolase</keyword>
<evidence type="ECO:0000313" key="9">
    <source>
        <dbReference type="Proteomes" id="UP001155483"/>
    </source>
</evidence>
<protein>
    <recommendedName>
        <fullName evidence="10">Peptidase</fullName>
    </recommendedName>
</protein>
<dbReference type="GO" id="GO:0006508">
    <property type="term" value="P:proteolysis"/>
    <property type="evidence" value="ECO:0007669"/>
    <property type="project" value="UniProtKB-KW"/>
</dbReference>
<dbReference type="GO" id="GO:0046872">
    <property type="term" value="F:metal ion binding"/>
    <property type="evidence" value="ECO:0007669"/>
    <property type="project" value="UniProtKB-KW"/>
</dbReference>
<dbReference type="InterPro" id="IPR001577">
    <property type="entry name" value="Peptidase_M8"/>
</dbReference>
<evidence type="ECO:0000256" key="3">
    <source>
        <dbReference type="ARBA" id="ARBA00022723"/>
    </source>
</evidence>
<accession>A0A9X3B8K2</accession>
<evidence type="ECO:0000256" key="1">
    <source>
        <dbReference type="ARBA" id="ARBA00001947"/>
    </source>
</evidence>
<reference evidence="8" key="1">
    <citation type="submission" date="2022-09" db="EMBL/GenBank/DDBJ databases">
        <authorList>
            <person name="Yuan C."/>
            <person name="Ke Z."/>
        </authorList>
    </citation>
    <scope>NUCLEOTIDE SEQUENCE</scope>
    <source>
        <strain evidence="8">LB-8</strain>
    </source>
</reference>